<dbReference type="PROSITE" id="PS50920">
    <property type="entry name" value="SOLCAR"/>
    <property type="match status" value="3"/>
</dbReference>
<dbReference type="FunFam" id="1.50.40.10:FF:000024">
    <property type="entry name" value="MIR1p Mitochondrial phosphate carrier"/>
    <property type="match status" value="1"/>
</dbReference>
<dbReference type="GO" id="GO:0005315">
    <property type="term" value="F:phosphate transmembrane transporter activity"/>
    <property type="evidence" value="ECO:0007669"/>
    <property type="project" value="InterPro"/>
</dbReference>
<dbReference type="Proteomes" id="UP000037505">
    <property type="component" value="Unassembled WGS sequence"/>
</dbReference>
<sequence length="327" mass="34721">MSSSQQISSLPSTGYGHQTVAGVREQTGSRIGLYSRYAVAGGICCSFTHAVLTPIDVVKTRIQLNPQLYRQGILSSLRQVTVQEGAAALTTGFGPTVTGYFLQGACKFGGYEFFKKLTVDAIGQDAASRNRNAVYLTSSATAEFFGDVLLCPFEAVRIRLVSQPTFARGLVDGLGKMALQEGVSGLYSGLGPILLKQIPYTMATFVVYEKAIELAYQSLDRSKLSTAAHTGINLGSGLVAGVAAAIVSQPADTMLSQINKTQAQSGEGTIRRLFNIASALGIRGSYAGIRARLVMVSGMTAGQFAIYGDIKRVRKRPLPIKGNQTVS</sequence>
<keyword evidence="8" id="KW-0496">Mitochondrion</keyword>
<dbReference type="GeneID" id="26809006"/>
<comment type="caution">
    <text evidence="12">The sequence shown here is derived from an EMBL/GenBank/DDBJ whole genome shotgun (WGS) entry which is preliminary data.</text>
</comment>
<comment type="subcellular location">
    <subcellularLocation>
        <location evidence="1">Mitochondrion inner membrane</location>
        <topology evidence="1">Multi-pass membrane protein</topology>
    </subcellularLocation>
</comment>
<dbReference type="AlphaFoldDB" id="A0A0L1IVW5"/>
<evidence type="ECO:0000313" key="12">
    <source>
        <dbReference type="EMBL" id="KNG83639.1"/>
    </source>
</evidence>
<evidence type="ECO:0000256" key="4">
    <source>
        <dbReference type="ARBA" id="ARBA00022692"/>
    </source>
</evidence>
<dbReference type="EMBL" id="JNOM01000256">
    <property type="protein sequence ID" value="KNG83639.1"/>
    <property type="molecule type" value="Genomic_DNA"/>
</dbReference>
<comment type="similarity">
    <text evidence="2 11">Belongs to the mitochondrial carrier (TC 2.A.29) family.</text>
</comment>
<dbReference type="OrthoDB" id="427452at2759"/>
<dbReference type="STRING" id="1509407.A0A0L1IVW5"/>
<dbReference type="GO" id="GO:0005743">
    <property type="term" value="C:mitochondrial inner membrane"/>
    <property type="evidence" value="ECO:0007669"/>
    <property type="project" value="UniProtKB-SubCell"/>
</dbReference>
<evidence type="ECO:0000256" key="1">
    <source>
        <dbReference type="ARBA" id="ARBA00004448"/>
    </source>
</evidence>
<accession>A0A0L1IVW5</accession>
<evidence type="ECO:0000256" key="2">
    <source>
        <dbReference type="ARBA" id="ARBA00006375"/>
    </source>
</evidence>
<name>A0A0L1IVW5_ASPN3</name>
<evidence type="ECO:0000256" key="10">
    <source>
        <dbReference type="PROSITE-ProRule" id="PRU00282"/>
    </source>
</evidence>
<keyword evidence="3 11" id="KW-0813">Transport</keyword>
<feature type="repeat" description="Solcar" evidence="10">
    <location>
        <begin position="32"/>
        <end position="117"/>
    </location>
</feature>
<dbReference type="InterPro" id="IPR044677">
    <property type="entry name" value="SLC25A3/Pic2/Mir1-like"/>
</dbReference>
<protein>
    <submittedName>
        <fullName evidence="12">Phosphate carrier protein 2</fullName>
    </submittedName>
</protein>
<dbReference type="InterPro" id="IPR018108">
    <property type="entry name" value="MCP_transmembrane"/>
</dbReference>
<keyword evidence="4 10" id="KW-0812">Transmembrane</keyword>
<dbReference type="SUPFAM" id="SSF103506">
    <property type="entry name" value="Mitochondrial carrier"/>
    <property type="match status" value="1"/>
</dbReference>
<feature type="repeat" description="Solcar" evidence="10">
    <location>
        <begin position="130"/>
        <end position="214"/>
    </location>
</feature>
<keyword evidence="9 10" id="KW-0472">Membrane</keyword>
<evidence type="ECO:0000256" key="11">
    <source>
        <dbReference type="RuleBase" id="RU000488"/>
    </source>
</evidence>
<dbReference type="InterPro" id="IPR023395">
    <property type="entry name" value="MCP_dom_sf"/>
</dbReference>
<proteinExistence type="inferred from homology"/>
<dbReference type="Pfam" id="PF00153">
    <property type="entry name" value="Mito_carr"/>
    <property type="match status" value="3"/>
</dbReference>
<keyword evidence="13" id="KW-1185">Reference proteome</keyword>
<dbReference type="PANTHER" id="PTHR45671:SF12">
    <property type="entry name" value="MITOCHONDRIAL PHOSPHATE CARRIER PROTEIN"/>
    <property type="match status" value="1"/>
</dbReference>
<gene>
    <name evidence="12" type="ORF">ANOM_007202</name>
</gene>
<evidence type="ECO:0000256" key="5">
    <source>
        <dbReference type="ARBA" id="ARBA00022737"/>
    </source>
</evidence>
<evidence type="ECO:0000313" key="13">
    <source>
        <dbReference type="Proteomes" id="UP000037505"/>
    </source>
</evidence>
<evidence type="ECO:0000256" key="8">
    <source>
        <dbReference type="ARBA" id="ARBA00023128"/>
    </source>
</evidence>
<dbReference type="Gene3D" id="1.50.40.10">
    <property type="entry name" value="Mitochondrial carrier domain"/>
    <property type="match status" value="1"/>
</dbReference>
<dbReference type="RefSeq" id="XP_015404562.1">
    <property type="nucleotide sequence ID" value="XM_015552458.1"/>
</dbReference>
<dbReference type="GO" id="GO:1990547">
    <property type="term" value="P:mitochondrial phosphate ion transmembrane transport"/>
    <property type="evidence" value="ECO:0007669"/>
    <property type="project" value="InterPro"/>
</dbReference>
<evidence type="ECO:0000256" key="7">
    <source>
        <dbReference type="ARBA" id="ARBA00022989"/>
    </source>
</evidence>
<evidence type="ECO:0000256" key="9">
    <source>
        <dbReference type="ARBA" id="ARBA00023136"/>
    </source>
</evidence>
<evidence type="ECO:0000256" key="6">
    <source>
        <dbReference type="ARBA" id="ARBA00022792"/>
    </source>
</evidence>
<dbReference type="PANTHER" id="PTHR45671">
    <property type="entry name" value="SOLUTE CARRIER FAMILY 25 (MITOCHONDRIAL CARRIER PHOSPHATE CARRIER), MEMBER 3, LIKE-RELATED-RELATED"/>
    <property type="match status" value="1"/>
</dbReference>
<keyword evidence="7" id="KW-1133">Transmembrane helix</keyword>
<keyword evidence="5" id="KW-0677">Repeat</keyword>
<organism evidence="12 13">
    <name type="scientific">Aspergillus nomiae NRRL (strain ATCC 15546 / NRRL 13137 / CBS 260.88 / M93)</name>
    <dbReference type="NCBI Taxonomy" id="1509407"/>
    <lineage>
        <taxon>Eukaryota</taxon>
        <taxon>Fungi</taxon>
        <taxon>Dikarya</taxon>
        <taxon>Ascomycota</taxon>
        <taxon>Pezizomycotina</taxon>
        <taxon>Eurotiomycetes</taxon>
        <taxon>Eurotiomycetidae</taxon>
        <taxon>Eurotiales</taxon>
        <taxon>Aspergillaceae</taxon>
        <taxon>Aspergillus</taxon>
        <taxon>Aspergillus subgen. Circumdati</taxon>
    </lineage>
</organism>
<feature type="repeat" description="Solcar" evidence="10">
    <location>
        <begin position="228"/>
        <end position="313"/>
    </location>
</feature>
<evidence type="ECO:0000256" key="3">
    <source>
        <dbReference type="ARBA" id="ARBA00022448"/>
    </source>
</evidence>
<reference evidence="12 13" key="1">
    <citation type="submission" date="2014-06" db="EMBL/GenBank/DDBJ databases">
        <title>The Genome of the Aflatoxigenic Filamentous Fungus Aspergillus nomius.</title>
        <authorList>
            <person name="Moore M.G."/>
            <person name="Shannon B.M."/>
            <person name="Brian M.M."/>
        </authorList>
    </citation>
    <scope>NUCLEOTIDE SEQUENCE [LARGE SCALE GENOMIC DNA]</scope>
    <source>
        <strain evidence="12 13">NRRL 13137</strain>
    </source>
</reference>
<keyword evidence="6" id="KW-0999">Mitochondrion inner membrane</keyword>